<feature type="region of interest" description="Disordered" evidence="1">
    <location>
        <begin position="194"/>
        <end position="221"/>
    </location>
</feature>
<feature type="compositionally biased region" description="Polar residues" evidence="1">
    <location>
        <begin position="125"/>
        <end position="146"/>
    </location>
</feature>
<accession>A0A8K0XQD6</accession>
<evidence type="ECO:0000256" key="1">
    <source>
        <dbReference type="SAM" id="MobiDB-lite"/>
    </source>
</evidence>
<protein>
    <recommendedName>
        <fullName evidence="2">BBC1/AIM3 cysteine proteinase-fold domain-containing protein</fullName>
    </recommendedName>
</protein>
<dbReference type="Pfam" id="PF25459">
    <property type="entry name" value="AIM3_BBC1_C"/>
    <property type="match status" value="1"/>
</dbReference>
<dbReference type="AlphaFoldDB" id="A0A8K0XQD6"/>
<feature type="compositionally biased region" description="Basic and acidic residues" evidence="1">
    <location>
        <begin position="14"/>
        <end position="33"/>
    </location>
</feature>
<comment type="caution">
    <text evidence="3">The sequence shown here is derived from an EMBL/GenBank/DDBJ whole genome shotgun (WGS) entry which is preliminary data.</text>
</comment>
<feature type="region of interest" description="Disordered" evidence="1">
    <location>
        <begin position="1"/>
        <end position="146"/>
    </location>
</feature>
<organism evidence="3 4">
    <name type="scientific">Cristinia sonorae</name>
    <dbReference type="NCBI Taxonomy" id="1940300"/>
    <lineage>
        <taxon>Eukaryota</taxon>
        <taxon>Fungi</taxon>
        <taxon>Dikarya</taxon>
        <taxon>Basidiomycota</taxon>
        <taxon>Agaricomycotina</taxon>
        <taxon>Agaricomycetes</taxon>
        <taxon>Agaricomycetidae</taxon>
        <taxon>Agaricales</taxon>
        <taxon>Pleurotineae</taxon>
        <taxon>Stephanosporaceae</taxon>
        <taxon>Cristinia</taxon>
    </lineage>
</organism>
<feature type="compositionally biased region" description="Polar residues" evidence="1">
    <location>
        <begin position="34"/>
        <end position="43"/>
    </location>
</feature>
<feature type="compositionally biased region" description="Pro residues" evidence="1">
    <location>
        <begin position="46"/>
        <end position="56"/>
    </location>
</feature>
<dbReference type="EMBL" id="JAEVFJ010000013">
    <property type="protein sequence ID" value="KAH8101296.1"/>
    <property type="molecule type" value="Genomic_DNA"/>
</dbReference>
<proteinExistence type="predicted"/>
<reference evidence="3" key="1">
    <citation type="journal article" date="2021" name="New Phytol.">
        <title>Evolutionary innovations through gain and loss of genes in the ectomycorrhizal Boletales.</title>
        <authorList>
            <person name="Wu G."/>
            <person name="Miyauchi S."/>
            <person name="Morin E."/>
            <person name="Kuo A."/>
            <person name="Drula E."/>
            <person name="Varga T."/>
            <person name="Kohler A."/>
            <person name="Feng B."/>
            <person name="Cao Y."/>
            <person name="Lipzen A."/>
            <person name="Daum C."/>
            <person name="Hundley H."/>
            <person name="Pangilinan J."/>
            <person name="Johnson J."/>
            <person name="Barry K."/>
            <person name="LaButti K."/>
            <person name="Ng V."/>
            <person name="Ahrendt S."/>
            <person name="Min B."/>
            <person name="Choi I.G."/>
            <person name="Park H."/>
            <person name="Plett J.M."/>
            <person name="Magnuson J."/>
            <person name="Spatafora J.W."/>
            <person name="Nagy L.G."/>
            <person name="Henrissat B."/>
            <person name="Grigoriev I.V."/>
            <person name="Yang Z.L."/>
            <person name="Xu J."/>
            <person name="Martin F.M."/>
        </authorList>
    </citation>
    <scope>NUCLEOTIDE SEQUENCE</scope>
    <source>
        <strain evidence="3">KKN 215</strain>
    </source>
</reference>
<dbReference type="OrthoDB" id="3357271at2759"/>
<gene>
    <name evidence="3" type="ORF">BXZ70DRAFT_935507</name>
</gene>
<feature type="compositionally biased region" description="Pro residues" evidence="1">
    <location>
        <begin position="74"/>
        <end position="94"/>
    </location>
</feature>
<dbReference type="Proteomes" id="UP000813824">
    <property type="component" value="Unassembled WGS sequence"/>
</dbReference>
<evidence type="ECO:0000259" key="2">
    <source>
        <dbReference type="Pfam" id="PF25459"/>
    </source>
</evidence>
<evidence type="ECO:0000313" key="4">
    <source>
        <dbReference type="Proteomes" id="UP000813824"/>
    </source>
</evidence>
<name>A0A8K0XQD6_9AGAR</name>
<evidence type="ECO:0000313" key="3">
    <source>
        <dbReference type="EMBL" id="KAH8101296.1"/>
    </source>
</evidence>
<keyword evidence="4" id="KW-1185">Reference proteome</keyword>
<feature type="compositionally biased region" description="Low complexity" evidence="1">
    <location>
        <begin position="207"/>
        <end position="221"/>
    </location>
</feature>
<dbReference type="InterPro" id="IPR057402">
    <property type="entry name" value="AIM3_BBC1_C"/>
</dbReference>
<feature type="domain" description="BBC1/AIM3 cysteine proteinase-fold" evidence="2">
    <location>
        <begin position="322"/>
        <end position="514"/>
    </location>
</feature>
<feature type="compositionally biased region" description="Low complexity" evidence="1">
    <location>
        <begin position="95"/>
        <end position="106"/>
    </location>
</feature>
<sequence length="530" mass="57273">MNSLRNLSVPTVGDIKKARDIGKSKFSETRDRFSSQPSRNFDTSAKPPPPPPPPGRSPASHDRTSSMTARSSFAPPPSHPSPPPPSAPSAPPLPQRQSSGSSAGVSPSPPPPVARRFPRPDDSTASHSASPLSRNNSTGSDQTKIDWTNLTQEDKLAFFALLDEYFESRRGVGGGLTVPSVGRGPSQSVKHVEELGEEPGAPPPPIRAWSRPKPRAASPAPDEFTLSFPPPTQYGSAGLDLAHFFSPQTHWDSAWYKLPNGRPPLAEGVPAFMSSWETHGMQKTLYGGIRFADLSMAWYSVAFSTSGNADPNDIRSVKRFAEYLPCPQPMSGPALVEASETYGETVAGFAESYEGTGEYCERGECWDLADQALKYFKQFDYVPEPVPSTSCAHGHLIFSGKATSLYKQWGKWRGGDDRVRRGDILQWRSAKVNFPGGGYATLGSPDHTAVIVAEAIPSETVEDGKSVKPAAIGVLEVVEQSVGSPPARQRYDLSQMIEGEVWIYRPVGLVEYLGTALEARCPEGVNALRV</sequence>